<feature type="region of interest" description="Disordered" evidence="1">
    <location>
        <begin position="504"/>
        <end position="575"/>
    </location>
</feature>
<protein>
    <submittedName>
        <fullName evidence="2">Uncharacterized protein</fullName>
    </submittedName>
</protein>
<feature type="compositionally biased region" description="Low complexity" evidence="1">
    <location>
        <begin position="67"/>
        <end position="78"/>
    </location>
</feature>
<sequence>MTATLGPVPRFADENSARHSFSLPPPPPSLDASSMKSRKSFLDLFAPTRRFASAKADVRSGSKLKVETAPTENATTTNSNKASSRADPRKEPLGERKPDRPEVPSKDLPRSKSHTLLRAISTTFRTRPAVQPASPSPVSPTLQAKQNREAALRERGLLPPLAPPKDLSRQEADQDRRTPVVRFESKNDGNTVEPSAADLVKREWESKNQSKDPEPSGENEERERMRSFRFGAPSPQATESPVAHDLVAPVKVKSDPNPPQPLMKNLPQRPSIPQSSGFSDGPSVDAASVPFSSSLQSVSSPTHSAITGRKSSSISSANNLPPSSFHYTQHAETELSSSSSGHSRSGSRRSFASATPLSLPSPQIVVPGESSYPSLNISIPSRRSESLSQLHSISESTSPVTPSLDSSSRTVTTISTLNTAESPSLLSSVTASRAKGKMGMLKVKTSEHVANIPMIVESPGENSVAVKSQSELRLLPPLSPDTAKRPSTLVIPQETVLTRRAREPLGSDKVDKRKSFNPFKRSQSVGPADCNRTGDSKRSSISAIDKLRRASSSFTKPRASHNCASTAPSKGKTLDVSHLPPSPALPTRFQTAPCVAARPGGDGRTTGVGQRPQARKPLDPTVHSRGSILLETSAIKDEESRRMTEMAFLG</sequence>
<dbReference type="OrthoDB" id="3168445at2759"/>
<feature type="compositionally biased region" description="Polar residues" evidence="1">
    <location>
        <begin position="309"/>
        <end position="327"/>
    </location>
</feature>
<reference evidence="3" key="1">
    <citation type="journal article" date="2012" name="Proc. Natl. Acad. Sci. U.S.A.">
        <title>Genome sequence of the button mushroom Agaricus bisporus reveals mechanisms governing adaptation to a humic-rich ecological niche.</title>
        <authorList>
            <person name="Morin E."/>
            <person name="Kohler A."/>
            <person name="Baker A.R."/>
            <person name="Foulongne-Oriol M."/>
            <person name="Lombard V."/>
            <person name="Nagy L.G."/>
            <person name="Ohm R.A."/>
            <person name="Patyshakuliyeva A."/>
            <person name="Brun A."/>
            <person name="Aerts A.L."/>
            <person name="Bailey A.M."/>
            <person name="Billette C."/>
            <person name="Coutinho P.M."/>
            <person name="Deakin G."/>
            <person name="Doddapaneni H."/>
            <person name="Floudas D."/>
            <person name="Grimwood J."/>
            <person name="Hilden K."/>
            <person name="Kuees U."/>
            <person name="LaButti K.M."/>
            <person name="Lapidus A."/>
            <person name="Lindquist E.A."/>
            <person name="Lucas S.M."/>
            <person name="Murat C."/>
            <person name="Riley R.W."/>
            <person name="Salamov A.A."/>
            <person name="Schmutz J."/>
            <person name="Subramanian V."/>
            <person name="Woesten H.A.B."/>
            <person name="Xu J."/>
            <person name="Eastwood D.C."/>
            <person name="Foster G.D."/>
            <person name="Sonnenberg A.S."/>
            <person name="Cullen D."/>
            <person name="de Vries R.P."/>
            <person name="Lundell T."/>
            <person name="Hibbett D.S."/>
            <person name="Henrissat B."/>
            <person name="Burton K.S."/>
            <person name="Kerrigan R.W."/>
            <person name="Challen M.P."/>
            <person name="Grigoriev I.V."/>
            <person name="Martin F."/>
        </authorList>
    </citation>
    <scope>NUCLEOTIDE SEQUENCE [LARGE SCALE GENOMIC DNA]</scope>
    <source>
        <strain evidence="3">JB137-S8 / ATCC MYA-4627 / FGSC 10392</strain>
    </source>
</reference>
<dbReference type="GeneID" id="18822364"/>
<feature type="region of interest" description="Disordered" evidence="1">
    <location>
        <begin position="52"/>
        <end position="366"/>
    </location>
</feature>
<proteinExistence type="predicted"/>
<feature type="compositionally biased region" description="Low complexity" evidence="1">
    <location>
        <begin position="288"/>
        <end position="304"/>
    </location>
</feature>
<feature type="compositionally biased region" description="Basic and acidic residues" evidence="1">
    <location>
        <begin position="84"/>
        <end position="110"/>
    </location>
</feature>
<evidence type="ECO:0000313" key="3">
    <source>
        <dbReference type="Proteomes" id="UP000008493"/>
    </source>
</evidence>
<dbReference type="AlphaFoldDB" id="K5X639"/>
<dbReference type="RefSeq" id="XP_007330487.1">
    <property type="nucleotide sequence ID" value="XM_007330425.1"/>
</dbReference>
<dbReference type="InParanoid" id="K5X639"/>
<feature type="compositionally biased region" description="Low complexity" evidence="1">
    <location>
        <begin position="336"/>
        <end position="350"/>
    </location>
</feature>
<feature type="region of interest" description="Disordered" evidence="1">
    <location>
        <begin position="1"/>
        <end position="35"/>
    </location>
</feature>
<feature type="region of interest" description="Disordered" evidence="1">
    <location>
        <begin position="598"/>
        <end position="621"/>
    </location>
</feature>
<name>K5X639_AGABU</name>
<feature type="compositionally biased region" description="Polar residues" evidence="1">
    <location>
        <begin position="352"/>
        <end position="361"/>
    </location>
</feature>
<dbReference type="eggNOG" id="ENOG502RC2Z">
    <property type="taxonomic scope" value="Eukaryota"/>
</dbReference>
<feature type="compositionally biased region" description="Basic and acidic residues" evidence="1">
    <location>
        <begin position="166"/>
        <end position="187"/>
    </location>
</feature>
<dbReference type="Proteomes" id="UP000008493">
    <property type="component" value="Unassembled WGS sequence"/>
</dbReference>
<dbReference type="HOGENOM" id="CLU_014567_0_0_1"/>
<keyword evidence="3" id="KW-1185">Reference proteome</keyword>
<feature type="region of interest" description="Disordered" evidence="1">
    <location>
        <begin position="388"/>
        <end position="407"/>
    </location>
</feature>
<accession>K5X639</accession>
<feature type="compositionally biased region" description="Basic and acidic residues" evidence="1">
    <location>
        <begin position="146"/>
        <end position="156"/>
    </location>
</feature>
<feature type="compositionally biased region" description="Basic and acidic residues" evidence="1">
    <location>
        <begin position="504"/>
        <end position="514"/>
    </location>
</feature>
<feature type="compositionally biased region" description="Basic and acidic residues" evidence="1">
    <location>
        <begin position="199"/>
        <end position="226"/>
    </location>
</feature>
<evidence type="ECO:0000313" key="2">
    <source>
        <dbReference type="EMBL" id="EKM78633.1"/>
    </source>
</evidence>
<organism evidence="2 3">
    <name type="scientific">Agaricus bisporus var. burnettii (strain JB137-S8 / ATCC MYA-4627 / FGSC 10392)</name>
    <name type="common">White button mushroom</name>
    <dbReference type="NCBI Taxonomy" id="597362"/>
    <lineage>
        <taxon>Eukaryota</taxon>
        <taxon>Fungi</taxon>
        <taxon>Dikarya</taxon>
        <taxon>Basidiomycota</taxon>
        <taxon>Agaricomycotina</taxon>
        <taxon>Agaricomycetes</taxon>
        <taxon>Agaricomycetidae</taxon>
        <taxon>Agaricales</taxon>
        <taxon>Agaricineae</taxon>
        <taxon>Agaricaceae</taxon>
        <taxon>Agaricus</taxon>
    </lineage>
</organism>
<dbReference type="EMBL" id="JH971391">
    <property type="protein sequence ID" value="EKM78633.1"/>
    <property type="molecule type" value="Genomic_DNA"/>
</dbReference>
<feature type="compositionally biased region" description="Basic and acidic residues" evidence="1">
    <location>
        <begin position="56"/>
        <end position="66"/>
    </location>
</feature>
<dbReference type="KEGG" id="abp:AGABI1DRAFT107150"/>
<dbReference type="OMA" id="EWESKNQ"/>
<evidence type="ECO:0000256" key="1">
    <source>
        <dbReference type="SAM" id="MobiDB-lite"/>
    </source>
</evidence>
<gene>
    <name evidence="2" type="ORF">AGABI1DRAFT_107150</name>
</gene>